<evidence type="ECO:0000259" key="1">
    <source>
        <dbReference type="Pfam" id="PF25297"/>
    </source>
</evidence>
<gene>
    <name evidence="2" type="ORF">HGK34_21000</name>
</gene>
<evidence type="ECO:0000313" key="2">
    <source>
        <dbReference type="EMBL" id="MBL0888724.1"/>
    </source>
</evidence>
<organism evidence="2 3">
    <name type="scientific">Myceligenerans indicum</name>
    <dbReference type="NCBI Taxonomy" id="2593663"/>
    <lineage>
        <taxon>Bacteria</taxon>
        <taxon>Bacillati</taxon>
        <taxon>Actinomycetota</taxon>
        <taxon>Actinomycetes</taxon>
        <taxon>Micrococcales</taxon>
        <taxon>Promicromonosporaceae</taxon>
        <taxon>Myceligenerans</taxon>
    </lineage>
</organism>
<dbReference type="Pfam" id="PF25297">
    <property type="entry name" value="DUF7878"/>
    <property type="match status" value="1"/>
</dbReference>
<reference evidence="2 3" key="1">
    <citation type="journal article" date="2021" name="Arch. Microbiol.">
        <title>Myceligenerans indicum sp. nov., an actinobacterium isolated from mangrove sediment of Sundarbans, India.</title>
        <authorList>
            <person name="Asha K."/>
            <person name="Bhadury P."/>
        </authorList>
    </citation>
    <scope>NUCLEOTIDE SEQUENCE [LARGE SCALE GENOMIC DNA]</scope>
    <source>
        <strain evidence="2 3">I2</strain>
    </source>
</reference>
<dbReference type="InterPro" id="IPR057200">
    <property type="entry name" value="DUF7878"/>
</dbReference>
<protein>
    <recommendedName>
        <fullName evidence="1">DUF7878 domain-containing protein</fullName>
    </recommendedName>
</protein>
<comment type="caution">
    <text evidence="2">The sequence shown here is derived from an EMBL/GenBank/DDBJ whole genome shotgun (WGS) entry which is preliminary data.</text>
</comment>
<keyword evidence="3" id="KW-1185">Reference proteome</keyword>
<feature type="domain" description="DUF7878" evidence="1">
    <location>
        <begin position="36"/>
        <end position="137"/>
    </location>
</feature>
<dbReference type="RefSeq" id="WP_201851143.1">
    <property type="nucleotide sequence ID" value="NZ_JABBYC010000076.1"/>
</dbReference>
<dbReference type="Proteomes" id="UP000675409">
    <property type="component" value="Unassembled WGS sequence"/>
</dbReference>
<evidence type="ECO:0000313" key="3">
    <source>
        <dbReference type="Proteomes" id="UP000675409"/>
    </source>
</evidence>
<dbReference type="EMBL" id="JABBYC010000076">
    <property type="protein sequence ID" value="MBL0888724.1"/>
    <property type="molecule type" value="Genomic_DNA"/>
</dbReference>
<name>A0ABS1LRM7_9MICO</name>
<proteinExistence type="predicted"/>
<sequence length="208" mass="22779">MTGTPNVDGPDGWFRLGGPNLTNLRAFHATGGRITRAELLLYVEADLEIRDGDVVLFDEPQFEVAALAHELTAWAGDGSEPGHDFEHSPDGYEESGIVRITRTGQGWAAGSCFTTATTTSRDWETVKNCIDTFMADVRVVAARSLIAAGWTLRDAVLTMRDGFGLSIADATLIVVPVSGQEREFWALQEWFWDAMETLAAEEDQEKAP</sequence>
<accession>A0ABS1LRM7</accession>